<dbReference type="Pfam" id="PF09339">
    <property type="entry name" value="HTH_IclR"/>
    <property type="match status" value="1"/>
</dbReference>
<dbReference type="GO" id="GO:0006355">
    <property type="term" value="P:regulation of DNA-templated transcription"/>
    <property type="evidence" value="ECO:0007669"/>
    <property type="project" value="InterPro"/>
</dbReference>
<dbReference type="SUPFAM" id="SSF46785">
    <property type="entry name" value="Winged helix' DNA-binding domain"/>
    <property type="match status" value="1"/>
</dbReference>
<keyword evidence="3" id="KW-1185">Reference proteome</keyword>
<proteinExistence type="predicted"/>
<dbReference type="EMBL" id="SNXZ01000001">
    <property type="protein sequence ID" value="TDQ04991.1"/>
    <property type="molecule type" value="Genomic_DNA"/>
</dbReference>
<gene>
    <name evidence="2" type="ORF">EV186_101955</name>
</gene>
<dbReference type="OrthoDB" id="8873308at2"/>
<evidence type="ECO:0000259" key="1">
    <source>
        <dbReference type="Pfam" id="PF09339"/>
    </source>
</evidence>
<evidence type="ECO:0000313" key="2">
    <source>
        <dbReference type="EMBL" id="TDQ04991.1"/>
    </source>
</evidence>
<feature type="domain" description="HTH iclR-type" evidence="1">
    <location>
        <begin position="122"/>
        <end position="165"/>
    </location>
</feature>
<dbReference type="InterPro" id="IPR005471">
    <property type="entry name" value="Tscrpt_reg_IclR_N"/>
</dbReference>
<dbReference type="RefSeq" id="WP_133847817.1">
    <property type="nucleotide sequence ID" value="NZ_SNXZ01000001.1"/>
</dbReference>
<dbReference type="Proteomes" id="UP000295444">
    <property type="component" value="Unassembled WGS sequence"/>
</dbReference>
<dbReference type="GO" id="GO:0003677">
    <property type="term" value="F:DNA binding"/>
    <property type="evidence" value="ECO:0007669"/>
    <property type="project" value="InterPro"/>
</dbReference>
<accession>A0A4R6SM85</accession>
<dbReference type="InterPro" id="IPR036390">
    <property type="entry name" value="WH_DNA-bd_sf"/>
</dbReference>
<dbReference type="AlphaFoldDB" id="A0A4R6SM85"/>
<dbReference type="InterPro" id="IPR036388">
    <property type="entry name" value="WH-like_DNA-bd_sf"/>
</dbReference>
<sequence length="327" mass="35595">MASPEAAVIRAWVEYAPWARVAVNGDEVVAHLGGQRHRWAIASWPQVRSTQLTPEQVLVAANLGSRLRSQMARRGQSFGDRHTLHLVAADGVLHLAHVDQTDNEPDKPQRAIPPLPPGGVRAVMTILADAEKPWTVRRLHEDAGLSVGHAQRILSTLEQADLVTSVGSGPTSHRRVREPGALLDWLAEQPAARPRPLQWATHVYGRNGREILDRAVQGLETAHCDYAVTGMAAATLSELGPTEFTRVHVWIDPNQDLATVAQRAGMKRTPRGANVVLWSDADGSGRKGSVDIDGLAVSAPVRVYLDLLSLPRGSEVATTYRRVMLGY</sequence>
<comment type="caution">
    <text evidence="2">The sequence shown here is derived from an EMBL/GenBank/DDBJ whole genome shotgun (WGS) entry which is preliminary data.</text>
</comment>
<reference evidence="2 3" key="1">
    <citation type="submission" date="2019-03" db="EMBL/GenBank/DDBJ databases">
        <title>Genomic Encyclopedia of Type Strains, Phase IV (KMG-IV): sequencing the most valuable type-strain genomes for metagenomic binning, comparative biology and taxonomic classification.</title>
        <authorList>
            <person name="Goeker M."/>
        </authorList>
    </citation>
    <scope>NUCLEOTIDE SEQUENCE [LARGE SCALE GENOMIC DNA]</scope>
    <source>
        <strain evidence="2 3">DSM 45361</strain>
    </source>
</reference>
<evidence type="ECO:0000313" key="3">
    <source>
        <dbReference type="Proteomes" id="UP000295444"/>
    </source>
</evidence>
<name>A0A4R6SM85_LABRH</name>
<organism evidence="2 3">
    <name type="scientific">Labedaea rhizosphaerae</name>
    <dbReference type="NCBI Taxonomy" id="598644"/>
    <lineage>
        <taxon>Bacteria</taxon>
        <taxon>Bacillati</taxon>
        <taxon>Actinomycetota</taxon>
        <taxon>Actinomycetes</taxon>
        <taxon>Pseudonocardiales</taxon>
        <taxon>Pseudonocardiaceae</taxon>
        <taxon>Labedaea</taxon>
    </lineage>
</organism>
<dbReference type="Gene3D" id="1.10.10.10">
    <property type="entry name" value="Winged helix-like DNA-binding domain superfamily/Winged helix DNA-binding domain"/>
    <property type="match status" value="1"/>
</dbReference>
<protein>
    <submittedName>
        <fullName evidence="2">IclR-like helix-turn-helix domain-containing protein</fullName>
    </submittedName>
</protein>